<feature type="domain" description="PIH1D1/2/3 CS-like" evidence="5">
    <location>
        <begin position="177"/>
        <end position="240"/>
    </location>
</feature>
<evidence type="ECO:0000256" key="2">
    <source>
        <dbReference type="ARBA" id="ARBA00040540"/>
    </source>
</evidence>
<dbReference type="GO" id="GO:0006364">
    <property type="term" value="P:rRNA processing"/>
    <property type="evidence" value="ECO:0007669"/>
    <property type="project" value="TreeGrafter"/>
</dbReference>
<dbReference type="Pfam" id="PF08190">
    <property type="entry name" value="PIH1"/>
    <property type="match status" value="1"/>
</dbReference>
<dbReference type="GO" id="GO:0097255">
    <property type="term" value="C:R2TP complex"/>
    <property type="evidence" value="ECO:0007669"/>
    <property type="project" value="TreeGrafter"/>
</dbReference>
<evidence type="ECO:0000256" key="1">
    <source>
        <dbReference type="ARBA" id="ARBA00008511"/>
    </source>
</evidence>
<comment type="function">
    <text evidence="3">Involved in the assembly of C/D box small nucleolar ribonucleoprotein (snoRNP) particles. Recruits the SWI/SNF complex to the core promoter of rRNA genes and enhances pre-rRNA transcription. Mediates interaction of TELO2 with the R2TP complex which is necessary for the stability of MTOR and SMG1. Positively regulates the assembly and activity of the mTORC1 complex.</text>
</comment>
<sequence>LDIVPDPGVCVKLKCESGSKVFANICTSDKVPTPEEITEESLVTMLESKEAPPYRVPLSIGEAHCELDNAGRPCSAYDVVIHPTLLEKIKSSQVFMGFLITAVIESLESKFQLSLCRDWVVLKNKKCMGTLQKQFIRTKLRPAIIELGSSEGAQIKEEAMKPKPTIPDVKIFGVPDADRPDFIIAEFQLPKLSNSRGIKLEVGTKVIVLQTRSHTYEMAAELSLAVDQAGTRAEFDLDRKVCLLIYSSSLFCHRVLVHLLFMQTGNLMWVTDLSSLNCVLPSENLKRMIHGFCFLHHTSAQHHLP</sequence>
<comment type="similarity">
    <text evidence="1">Belongs to the PIH1 family.</text>
</comment>
<dbReference type="InterPro" id="IPR050734">
    <property type="entry name" value="PIH1/Kintoun_subfamily"/>
</dbReference>
<dbReference type="PANTHER" id="PTHR22997:SF0">
    <property type="entry name" value="PIH1 DOMAIN-CONTAINING PROTEIN 1"/>
    <property type="match status" value="1"/>
</dbReference>
<proteinExistence type="inferred from homology"/>
<dbReference type="AlphaFoldDB" id="A0A0R3W622"/>
<protein>
    <recommendedName>
        <fullName evidence="2">PIH1 domain-containing protein 1</fullName>
    </recommendedName>
</protein>
<evidence type="ECO:0000256" key="3">
    <source>
        <dbReference type="ARBA" id="ARBA00046233"/>
    </source>
</evidence>
<dbReference type="PANTHER" id="PTHR22997">
    <property type="entry name" value="PIH1 DOMAIN-CONTAINING PROTEIN 1"/>
    <property type="match status" value="1"/>
</dbReference>
<dbReference type="STRING" id="60517.A0A0R3W622"/>
<dbReference type="GO" id="GO:0000492">
    <property type="term" value="P:box C/D snoRNP assembly"/>
    <property type="evidence" value="ECO:0007669"/>
    <property type="project" value="TreeGrafter"/>
</dbReference>
<dbReference type="InterPro" id="IPR012981">
    <property type="entry name" value="PIH1_N"/>
</dbReference>
<dbReference type="Pfam" id="PF18201">
    <property type="entry name" value="PIH1_CS"/>
    <property type="match status" value="1"/>
</dbReference>
<dbReference type="GO" id="GO:1990904">
    <property type="term" value="C:ribonucleoprotein complex"/>
    <property type="evidence" value="ECO:0007669"/>
    <property type="project" value="TreeGrafter"/>
</dbReference>
<dbReference type="InterPro" id="IPR041442">
    <property type="entry name" value="PIH1D1/2/3_CS-like"/>
</dbReference>
<name>A0A0R3W622_TAEAS</name>
<dbReference type="GO" id="GO:0005737">
    <property type="term" value="C:cytoplasm"/>
    <property type="evidence" value="ECO:0007669"/>
    <property type="project" value="TreeGrafter"/>
</dbReference>
<reference evidence="6" key="1">
    <citation type="submission" date="2017-02" db="UniProtKB">
        <authorList>
            <consortium name="WormBaseParasite"/>
        </authorList>
    </citation>
    <scope>IDENTIFICATION</scope>
</reference>
<accession>A0A0R3W622</accession>
<evidence type="ECO:0000313" key="6">
    <source>
        <dbReference type="WBParaSite" id="TASK_0000561201-mRNA-1"/>
    </source>
</evidence>
<organism evidence="6">
    <name type="scientific">Taenia asiatica</name>
    <name type="common">Asian tapeworm</name>
    <dbReference type="NCBI Taxonomy" id="60517"/>
    <lineage>
        <taxon>Eukaryota</taxon>
        <taxon>Metazoa</taxon>
        <taxon>Spiralia</taxon>
        <taxon>Lophotrochozoa</taxon>
        <taxon>Platyhelminthes</taxon>
        <taxon>Cestoda</taxon>
        <taxon>Eucestoda</taxon>
        <taxon>Cyclophyllidea</taxon>
        <taxon>Taeniidae</taxon>
        <taxon>Taenia</taxon>
    </lineage>
</organism>
<evidence type="ECO:0000259" key="5">
    <source>
        <dbReference type="Pfam" id="PF18201"/>
    </source>
</evidence>
<dbReference type="WBParaSite" id="TASK_0000561201-mRNA-1">
    <property type="protein sequence ID" value="TASK_0000561201-mRNA-1"/>
    <property type="gene ID" value="TASK_0000561201"/>
</dbReference>
<feature type="domain" description="PIH1 N-terminal" evidence="4">
    <location>
        <begin position="3"/>
        <end position="142"/>
    </location>
</feature>
<evidence type="ECO:0000259" key="4">
    <source>
        <dbReference type="Pfam" id="PF08190"/>
    </source>
</evidence>